<dbReference type="GeneID" id="81472001"/>
<dbReference type="Proteomes" id="UP000515838">
    <property type="component" value="Chromosome"/>
</dbReference>
<dbReference type="RefSeq" id="WP_187572669.1">
    <property type="nucleotide sequence ID" value="NZ_CP060731.1"/>
</dbReference>
<dbReference type="EMBL" id="CP060731">
    <property type="protein sequence ID" value="QNN76952.1"/>
    <property type="molecule type" value="Genomic_DNA"/>
</dbReference>
<evidence type="ECO:0000313" key="1">
    <source>
        <dbReference type="EMBL" id="QNN76952.1"/>
    </source>
</evidence>
<gene>
    <name evidence="1" type="ORF">IAE60_13540</name>
</gene>
<protein>
    <submittedName>
        <fullName evidence="1">Uncharacterized protein</fullName>
    </submittedName>
</protein>
<reference evidence="1 2" key="1">
    <citation type="submission" date="2020-08" db="EMBL/GenBank/DDBJ databases">
        <title>Streptomycin Non-resistant strain, P. mexicana.</title>
        <authorList>
            <person name="Ganesh-Kumar S."/>
            <person name="Zhe T."/>
            <person name="Yu Z."/>
            <person name="Min Y."/>
        </authorList>
    </citation>
    <scope>NUCLEOTIDE SEQUENCE [LARGE SCALE GENOMIC DNA]</scope>
    <source>
        <strain evidence="1 2">GTZY2</strain>
    </source>
</reference>
<sequence>MVSAGLFALVGERREAVVLPVAIAPLFGMDAFLHGRTQTSTAALATKWKGDLISATLDNVP</sequence>
<name>A0A7G9TA27_PSEMX</name>
<evidence type="ECO:0000313" key="2">
    <source>
        <dbReference type="Proteomes" id="UP000515838"/>
    </source>
</evidence>
<organism evidence="1 2">
    <name type="scientific">Pseudoxanthomonas mexicana</name>
    <dbReference type="NCBI Taxonomy" id="128785"/>
    <lineage>
        <taxon>Bacteria</taxon>
        <taxon>Pseudomonadati</taxon>
        <taxon>Pseudomonadota</taxon>
        <taxon>Gammaproteobacteria</taxon>
        <taxon>Lysobacterales</taxon>
        <taxon>Lysobacteraceae</taxon>
        <taxon>Pseudoxanthomonas</taxon>
    </lineage>
</organism>
<proteinExistence type="predicted"/>
<dbReference type="AlphaFoldDB" id="A0A7G9TA27"/>
<accession>A0A7G9TA27</accession>